<evidence type="ECO:0008006" key="3">
    <source>
        <dbReference type="Google" id="ProtNLM"/>
    </source>
</evidence>
<proteinExistence type="predicted"/>
<evidence type="ECO:0000313" key="2">
    <source>
        <dbReference type="Proteomes" id="UP000322667"/>
    </source>
</evidence>
<organism evidence="1 2">
    <name type="scientific">Gossypium tomentosum</name>
    <name type="common">Hawaiian cotton</name>
    <name type="synonym">Gossypium sandvicense</name>
    <dbReference type="NCBI Taxonomy" id="34277"/>
    <lineage>
        <taxon>Eukaryota</taxon>
        <taxon>Viridiplantae</taxon>
        <taxon>Streptophyta</taxon>
        <taxon>Embryophyta</taxon>
        <taxon>Tracheophyta</taxon>
        <taxon>Spermatophyta</taxon>
        <taxon>Magnoliopsida</taxon>
        <taxon>eudicotyledons</taxon>
        <taxon>Gunneridae</taxon>
        <taxon>Pentapetalae</taxon>
        <taxon>rosids</taxon>
        <taxon>malvids</taxon>
        <taxon>Malvales</taxon>
        <taxon>Malvaceae</taxon>
        <taxon>Malvoideae</taxon>
        <taxon>Gossypium</taxon>
    </lineage>
</organism>
<reference evidence="1 2" key="1">
    <citation type="submission" date="2019-07" db="EMBL/GenBank/DDBJ databases">
        <title>WGS assembly of Gossypium tomentosum.</title>
        <authorList>
            <person name="Chen Z.J."/>
            <person name="Sreedasyam A."/>
            <person name="Ando A."/>
            <person name="Song Q."/>
            <person name="De L."/>
            <person name="Hulse-Kemp A."/>
            <person name="Ding M."/>
            <person name="Ye W."/>
            <person name="Kirkbride R."/>
            <person name="Jenkins J."/>
            <person name="Plott C."/>
            <person name="Lovell J."/>
            <person name="Lin Y.-M."/>
            <person name="Vaughn R."/>
            <person name="Liu B."/>
            <person name="Li W."/>
            <person name="Simpson S."/>
            <person name="Scheffler B."/>
            <person name="Saski C."/>
            <person name="Grover C."/>
            <person name="Hu G."/>
            <person name="Conover J."/>
            <person name="Carlson J."/>
            <person name="Shu S."/>
            <person name="Boston L."/>
            <person name="Williams M."/>
            <person name="Peterson D."/>
            <person name="Mcgee K."/>
            <person name="Jones D."/>
            <person name="Wendel J."/>
            <person name="Stelly D."/>
            <person name="Grimwood J."/>
            <person name="Schmutz J."/>
        </authorList>
    </citation>
    <scope>NUCLEOTIDE SEQUENCE [LARGE SCALE GENOMIC DNA]</scope>
    <source>
        <strain evidence="1">7179.01</strain>
    </source>
</reference>
<dbReference type="AlphaFoldDB" id="A0A5D2LNF8"/>
<keyword evidence="2" id="KW-1185">Reference proteome</keyword>
<protein>
    <recommendedName>
        <fullName evidence="3">RNase H type-1 domain-containing protein</fullName>
    </recommendedName>
</protein>
<dbReference type="Proteomes" id="UP000322667">
    <property type="component" value="Chromosome D03"/>
</dbReference>
<evidence type="ECO:0000313" key="1">
    <source>
        <dbReference type="EMBL" id="TYH80112.1"/>
    </source>
</evidence>
<dbReference type="EMBL" id="CM017625">
    <property type="protein sequence ID" value="TYH80112.1"/>
    <property type="molecule type" value="Genomic_DNA"/>
</dbReference>
<dbReference type="InterPro" id="IPR052929">
    <property type="entry name" value="RNase_H-like_EbsB-rel"/>
</dbReference>
<accession>A0A5D2LNF8</accession>
<gene>
    <name evidence="1" type="ORF">ES332_D03G110300v1</name>
</gene>
<name>A0A5D2LNF8_GOSTO</name>
<dbReference type="PANTHER" id="PTHR47074:SF61">
    <property type="entry name" value="RNASE H TYPE-1 DOMAIN-CONTAINING PROTEIN"/>
    <property type="match status" value="1"/>
</dbReference>
<dbReference type="PANTHER" id="PTHR47074">
    <property type="entry name" value="BNAC02G40300D PROTEIN"/>
    <property type="match status" value="1"/>
</dbReference>
<sequence>MYLDCLLARAMKAKCYQNSEFLKAVLGSHPSYTWRSIWSVRGLLEEGMGWRNEAWLPGPRQGKITDQDINVNFTTITDLINSDHSTWRLEVLEKLFDEDQKNRIMTILVVGVDIMDVRVWKGDNTSEYTAKNRYKWLLTEDTTTRDATLSQTTLYNFYNRLWNLQLTSKIKFTLWKVINNYIPTFNNLQARRLMDLVNYIFWECLISKSILQEVGIETSPNTHGQNWKIWLANVFTNMEEEQREYLAIALWVIWVITFIKAYKAESTSTVKEIATSAGLYNSMWSPPRANTIKCNFDAAYNNYLLKLVMGIMFRDSEGLILALCTYHNPFNTDTTTMEVKTCLQAVTVAEAPSSDASKLDKSNIVVIVHKIKERTRRFETFTCSFVGRSANQATHEMVEKGKKWPDQRVWIEEAPHRVEMILRKDRRPLNDGWNGSEE</sequence>